<dbReference type="Gene3D" id="2.120.10.80">
    <property type="entry name" value="Kelch-type beta propeller"/>
    <property type="match status" value="1"/>
</dbReference>
<dbReference type="eggNOG" id="KOG4441">
    <property type="taxonomic scope" value="Eukaryota"/>
</dbReference>
<name>C3Z2L6_BRAFL</name>
<dbReference type="InterPro" id="IPR011705">
    <property type="entry name" value="BACK"/>
</dbReference>
<proteinExistence type="predicted"/>
<dbReference type="PROSITE" id="PS50097">
    <property type="entry name" value="BTB"/>
    <property type="match status" value="1"/>
</dbReference>
<dbReference type="SUPFAM" id="SSF54695">
    <property type="entry name" value="POZ domain"/>
    <property type="match status" value="1"/>
</dbReference>
<dbReference type="Pfam" id="PF00651">
    <property type="entry name" value="BTB"/>
    <property type="match status" value="1"/>
</dbReference>
<keyword evidence="2" id="KW-0677">Repeat</keyword>
<dbReference type="Pfam" id="PF07707">
    <property type="entry name" value="BACK"/>
    <property type="match status" value="1"/>
</dbReference>
<dbReference type="PANTHER" id="PTHR24412">
    <property type="entry name" value="KELCH PROTEIN"/>
    <property type="match status" value="1"/>
</dbReference>
<evidence type="ECO:0000256" key="2">
    <source>
        <dbReference type="ARBA" id="ARBA00022737"/>
    </source>
</evidence>
<dbReference type="PANTHER" id="PTHR24412:SF272">
    <property type="entry name" value="KELCH-LIKE PROTEIN DIABLO"/>
    <property type="match status" value="1"/>
</dbReference>
<organism>
    <name type="scientific">Branchiostoma floridae</name>
    <name type="common">Florida lancelet</name>
    <name type="synonym">Amphioxus</name>
    <dbReference type="NCBI Taxonomy" id="7739"/>
    <lineage>
        <taxon>Eukaryota</taxon>
        <taxon>Metazoa</taxon>
        <taxon>Chordata</taxon>
        <taxon>Cephalochordata</taxon>
        <taxon>Leptocardii</taxon>
        <taxon>Amphioxiformes</taxon>
        <taxon>Branchiostomatidae</taxon>
        <taxon>Branchiostoma</taxon>
    </lineage>
</organism>
<dbReference type="Gene3D" id="3.30.710.10">
    <property type="entry name" value="Potassium Channel Kv1.1, Chain A"/>
    <property type="match status" value="1"/>
</dbReference>
<dbReference type="SMART" id="SM00225">
    <property type="entry name" value="BTB"/>
    <property type="match status" value="1"/>
</dbReference>
<evidence type="ECO:0000259" key="3">
    <source>
        <dbReference type="PROSITE" id="PS50097"/>
    </source>
</evidence>
<evidence type="ECO:0000313" key="4">
    <source>
        <dbReference type="EMBL" id="EEN53267.1"/>
    </source>
</evidence>
<dbReference type="SUPFAM" id="SSF117281">
    <property type="entry name" value="Kelch motif"/>
    <property type="match status" value="1"/>
</dbReference>
<accession>C3Z2L6</accession>
<evidence type="ECO:0000256" key="1">
    <source>
        <dbReference type="ARBA" id="ARBA00022441"/>
    </source>
</evidence>
<dbReference type="Gene3D" id="1.25.40.420">
    <property type="match status" value="1"/>
</dbReference>
<protein>
    <recommendedName>
        <fullName evidence="3">BTB domain-containing protein</fullName>
    </recommendedName>
</protein>
<dbReference type="FunFam" id="1.25.40.420:FF:000001">
    <property type="entry name" value="Kelch-like family member 12"/>
    <property type="match status" value="1"/>
</dbReference>
<dbReference type="InterPro" id="IPR011333">
    <property type="entry name" value="SKP1/BTB/POZ_sf"/>
</dbReference>
<reference evidence="4" key="1">
    <citation type="journal article" date="2008" name="Nature">
        <title>The amphioxus genome and the evolution of the chordate karyotype.</title>
        <authorList>
            <consortium name="US DOE Joint Genome Institute (JGI-PGF)"/>
            <person name="Putnam N.H."/>
            <person name="Butts T."/>
            <person name="Ferrier D.E.K."/>
            <person name="Furlong R.F."/>
            <person name="Hellsten U."/>
            <person name="Kawashima T."/>
            <person name="Robinson-Rechavi M."/>
            <person name="Shoguchi E."/>
            <person name="Terry A."/>
            <person name="Yu J.-K."/>
            <person name="Benito-Gutierrez E.L."/>
            <person name="Dubchak I."/>
            <person name="Garcia-Fernandez J."/>
            <person name="Gibson-Brown J.J."/>
            <person name="Grigoriev I.V."/>
            <person name="Horton A.C."/>
            <person name="de Jong P.J."/>
            <person name="Jurka J."/>
            <person name="Kapitonov V.V."/>
            <person name="Kohara Y."/>
            <person name="Kuroki Y."/>
            <person name="Lindquist E."/>
            <person name="Lucas S."/>
            <person name="Osoegawa K."/>
            <person name="Pennacchio L.A."/>
            <person name="Salamov A.A."/>
            <person name="Satou Y."/>
            <person name="Sauka-Spengler T."/>
            <person name="Schmutz J."/>
            <person name="Shin-I T."/>
            <person name="Toyoda A."/>
            <person name="Bronner-Fraser M."/>
            <person name="Fujiyama A."/>
            <person name="Holland L.Z."/>
            <person name="Holland P.W.H."/>
            <person name="Satoh N."/>
            <person name="Rokhsar D.S."/>
        </authorList>
    </citation>
    <scope>NUCLEOTIDE SEQUENCE [LARGE SCALE GENOMIC DNA]</scope>
    <source>
        <strain evidence="4">S238N-H82</strain>
        <tissue evidence="4">Testes</tissue>
    </source>
</reference>
<feature type="domain" description="BTB" evidence="3">
    <location>
        <begin position="34"/>
        <end position="101"/>
    </location>
</feature>
<dbReference type="InterPro" id="IPR000210">
    <property type="entry name" value="BTB/POZ_dom"/>
</dbReference>
<gene>
    <name evidence="4" type="ORF">BRAFLDRAFT_66390</name>
</gene>
<dbReference type="InterPro" id="IPR015915">
    <property type="entry name" value="Kelch-typ_b-propeller"/>
</dbReference>
<dbReference type="InParanoid" id="C3Z2L6"/>
<dbReference type="AlphaFoldDB" id="C3Z2L6"/>
<sequence length="424" mass="48058">MDEDSCPTSKIVDGGYAAWFFKELQKMRSEGLLVDVTLSAEGREIPCHRVVLATVNHYFRSMFSGSLSETKKDKIEMGGVSAESLQQLVDFAYTSKVDITEENVQPLFEAADMLQFHGVYGTCELFLEDRINEESCLGIWAQADRVSCTSLSEKAKIWALKWFEELCTTEEFLQLPVHLLKTYISDEGLLAKEEQILEAIMLWVKHDLKQREGHLKELLKCVCFSSLDQGYLKKILKKDKVLAKLPGIKQLTKSQSTHETPRHILQQDMLVLGGNWLVPHGNDLMENETDAVQVYDPSQNEWSYDMHLPVKASCIQACTVDSKMYIVGGYLECVVCIDPEEEKLHLLADRLFPWKQCSATVCGGEIYITGGRVHQLVHSDNGTQRQIENYSKVQCYNVKNDIMVLGKEMPKPLYGHCTVTIAKT</sequence>
<keyword evidence="1" id="KW-0880">Kelch repeat</keyword>
<dbReference type="SMART" id="SM00875">
    <property type="entry name" value="BACK"/>
    <property type="match status" value="1"/>
</dbReference>
<dbReference type="EMBL" id="GG666574">
    <property type="protein sequence ID" value="EEN53267.1"/>
    <property type="molecule type" value="Genomic_DNA"/>
</dbReference>